<accession>K7YHH1</accession>
<dbReference type="HOGENOM" id="CLU_3248757_0_0_5"/>
<dbReference type="EMBL" id="CP003539">
    <property type="protein sequence ID" value="AFX99005.1"/>
    <property type="molecule type" value="Genomic_DNA"/>
</dbReference>
<evidence type="ECO:0000313" key="2">
    <source>
        <dbReference type="Proteomes" id="UP000010077"/>
    </source>
</evidence>
<sequence length="42" mass="4852">MIIIFLLKTMINCKSLAVIESALEYKKNNCLICFFLGNHFTI</sequence>
<dbReference type="AlphaFoldDB" id="K7YHH1"/>
<dbReference type="Proteomes" id="UP000010077">
    <property type="component" value="Chromosome"/>
</dbReference>
<keyword evidence="2" id="KW-1185">Reference proteome</keyword>
<gene>
    <name evidence="1" type="ORF">A1OE_820</name>
</gene>
<name>K7YHH1_9PROT</name>
<dbReference type="KEGG" id="thal:A1OE_820"/>
<evidence type="ECO:0000313" key="1">
    <source>
        <dbReference type="EMBL" id="AFX99005.1"/>
    </source>
</evidence>
<proteinExistence type="predicted"/>
<reference evidence="1 2" key="1">
    <citation type="journal article" date="2012" name="Proc. Natl. Acad. Sci. U.S.A.">
        <title>Genome streamlining and chemical defense in a coral reef symbiosis.</title>
        <authorList>
            <person name="Kwan J.C."/>
            <person name="Donia M.S."/>
            <person name="Han A.W."/>
            <person name="Hirose E."/>
            <person name="Haygood M.G."/>
            <person name="Schmidt E.W."/>
        </authorList>
    </citation>
    <scope>NUCLEOTIDE SEQUENCE [LARGE SCALE GENOMIC DNA]</scope>
    <source>
        <strain evidence="1 2">L2</strain>
    </source>
</reference>
<protein>
    <submittedName>
        <fullName evidence="1">Uncharacterized protein</fullName>
    </submittedName>
</protein>
<organism evidence="1 2">
    <name type="scientific">Candidatus Endolissoclinum faulkneri L2</name>
    <dbReference type="NCBI Taxonomy" id="1193729"/>
    <lineage>
        <taxon>Bacteria</taxon>
        <taxon>Pseudomonadati</taxon>
        <taxon>Pseudomonadota</taxon>
        <taxon>Alphaproteobacteria</taxon>
        <taxon>Rhodospirillales</taxon>
        <taxon>Rhodospirillaceae</taxon>
        <taxon>Candidatus Endolissoclinum</taxon>
    </lineage>
</organism>